<feature type="domain" description="NADPH-dependent FMN reductase-like" evidence="1">
    <location>
        <begin position="7"/>
        <end position="152"/>
    </location>
</feature>
<dbReference type="SUPFAM" id="SSF52218">
    <property type="entry name" value="Flavoproteins"/>
    <property type="match status" value="1"/>
</dbReference>
<dbReference type="InterPro" id="IPR050712">
    <property type="entry name" value="NAD(P)H-dep_reductase"/>
</dbReference>
<dbReference type="RefSeq" id="WP_106523494.1">
    <property type="nucleotide sequence ID" value="NZ_PYGD01000005.1"/>
</dbReference>
<reference evidence="2 3" key="1">
    <citation type="submission" date="2018-03" db="EMBL/GenBank/DDBJ databases">
        <title>Genomic Encyclopedia of Type Strains, Phase III (KMG-III): the genomes of soil and plant-associated and newly described type strains.</title>
        <authorList>
            <person name="Whitman W."/>
        </authorList>
    </citation>
    <scope>NUCLEOTIDE SEQUENCE [LARGE SCALE GENOMIC DNA]</scope>
    <source>
        <strain evidence="2 3">CGMCC 1.12700</strain>
    </source>
</reference>
<evidence type="ECO:0000313" key="3">
    <source>
        <dbReference type="Proteomes" id="UP000240572"/>
    </source>
</evidence>
<name>A0A2P8D2Z7_9BACT</name>
<dbReference type="AlphaFoldDB" id="A0A2P8D2Z7"/>
<dbReference type="EMBL" id="PYGD01000005">
    <property type="protein sequence ID" value="PSK91598.1"/>
    <property type="molecule type" value="Genomic_DNA"/>
</dbReference>
<protein>
    <submittedName>
        <fullName evidence="2">Chromate reductase</fullName>
    </submittedName>
</protein>
<dbReference type="PANTHER" id="PTHR30543:SF21">
    <property type="entry name" value="NAD(P)H-DEPENDENT FMN REDUCTASE LOT6"/>
    <property type="match status" value="1"/>
</dbReference>
<dbReference type="GO" id="GO:0016491">
    <property type="term" value="F:oxidoreductase activity"/>
    <property type="evidence" value="ECO:0007669"/>
    <property type="project" value="InterPro"/>
</dbReference>
<gene>
    <name evidence="2" type="ORF">B0I18_105183</name>
</gene>
<dbReference type="PANTHER" id="PTHR30543">
    <property type="entry name" value="CHROMATE REDUCTASE"/>
    <property type="match status" value="1"/>
</dbReference>
<dbReference type="InterPro" id="IPR029039">
    <property type="entry name" value="Flavoprotein-like_sf"/>
</dbReference>
<dbReference type="Proteomes" id="UP000240572">
    <property type="component" value="Unassembled WGS sequence"/>
</dbReference>
<evidence type="ECO:0000259" key="1">
    <source>
        <dbReference type="Pfam" id="PF03358"/>
    </source>
</evidence>
<proteinExistence type="predicted"/>
<organism evidence="2 3">
    <name type="scientific">Taibaiella chishuiensis</name>
    <dbReference type="NCBI Taxonomy" id="1434707"/>
    <lineage>
        <taxon>Bacteria</taxon>
        <taxon>Pseudomonadati</taxon>
        <taxon>Bacteroidota</taxon>
        <taxon>Chitinophagia</taxon>
        <taxon>Chitinophagales</taxon>
        <taxon>Chitinophagaceae</taxon>
        <taxon>Taibaiella</taxon>
    </lineage>
</organism>
<comment type="caution">
    <text evidence="2">The sequence shown here is derived from an EMBL/GenBank/DDBJ whole genome shotgun (WGS) entry which is preliminary data.</text>
</comment>
<dbReference type="GO" id="GO:0010181">
    <property type="term" value="F:FMN binding"/>
    <property type="evidence" value="ECO:0007669"/>
    <property type="project" value="TreeGrafter"/>
</dbReference>
<sequence>MQKEKFTVAVIVGSLRAASLSLKMADFLCNQQYRLLALQIIPINDLSLYNEDRETAQPPRAWQKFRDCIREQDAVLFITPEYNRSVPAALKNAVDIGSAPHGHNVFRNKPAAIISLSPGKMGAFGANHHLRQSLVFLDMPTLQQPEAYIGNSEALFTTAGTMTDGHTRDYLAGFMDAFAGWISRHTQAKPGR</sequence>
<dbReference type="Pfam" id="PF03358">
    <property type="entry name" value="FMN_red"/>
    <property type="match status" value="1"/>
</dbReference>
<dbReference type="OrthoDB" id="9812295at2"/>
<evidence type="ECO:0000313" key="2">
    <source>
        <dbReference type="EMBL" id="PSK91598.1"/>
    </source>
</evidence>
<keyword evidence="3" id="KW-1185">Reference proteome</keyword>
<dbReference type="GO" id="GO:0005829">
    <property type="term" value="C:cytosol"/>
    <property type="evidence" value="ECO:0007669"/>
    <property type="project" value="TreeGrafter"/>
</dbReference>
<accession>A0A2P8D2Z7</accession>
<dbReference type="InterPro" id="IPR005025">
    <property type="entry name" value="FMN_Rdtase-like_dom"/>
</dbReference>
<dbReference type="Gene3D" id="3.40.50.360">
    <property type="match status" value="1"/>
</dbReference>